<gene>
    <name evidence="2" type="ORF">SPI_02695</name>
</gene>
<dbReference type="PANTHER" id="PTHR42085:SF4">
    <property type="entry name" value="F-BOX DOMAIN-CONTAINING PROTEIN"/>
    <property type="match status" value="1"/>
</dbReference>
<dbReference type="InterPro" id="IPR038883">
    <property type="entry name" value="AN11006-like"/>
</dbReference>
<dbReference type="PANTHER" id="PTHR42085">
    <property type="entry name" value="F-BOX DOMAIN-CONTAINING PROTEIN"/>
    <property type="match status" value="1"/>
</dbReference>
<protein>
    <recommendedName>
        <fullName evidence="1">DUF7730 domain-containing protein</fullName>
    </recommendedName>
</protein>
<name>A0A162KC50_9HYPO</name>
<evidence type="ECO:0000313" key="3">
    <source>
        <dbReference type="Proteomes" id="UP000076874"/>
    </source>
</evidence>
<dbReference type="Proteomes" id="UP000076874">
    <property type="component" value="Unassembled WGS sequence"/>
</dbReference>
<dbReference type="AlphaFoldDB" id="A0A162KC50"/>
<proteinExistence type="predicted"/>
<sequence length="253" mass="29586">MASSLSPSRPNGFFSLPPEIRLQIYDLCIPHGLGFFCDELRDMYGQHRRGKHAPVWNDGWSWHKKSLQKRWYRYPGSFRHRRSAFPAILLICRRMTDEVETELYSKNVFAFGNFFRDKSGSMLFSASRLSKMRKIVLHIDLTKPFSDVDIQQAVFSNLSEIDITVTPRSAAWSLLRSEKEPAKVDMVYTMMRVLRFVARTIPQETRIVVDAQKRMVPAFKTLLPGRCEFRGLCDFRYKIPRLTNHLGTEVWDD</sequence>
<evidence type="ECO:0000259" key="1">
    <source>
        <dbReference type="Pfam" id="PF24864"/>
    </source>
</evidence>
<feature type="domain" description="DUF7730" evidence="1">
    <location>
        <begin position="13"/>
        <end position="145"/>
    </location>
</feature>
<organism evidence="2 3">
    <name type="scientific">Niveomyces insectorum RCEF 264</name>
    <dbReference type="NCBI Taxonomy" id="1081102"/>
    <lineage>
        <taxon>Eukaryota</taxon>
        <taxon>Fungi</taxon>
        <taxon>Dikarya</taxon>
        <taxon>Ascomycota</taxon>
        <taxon>Pezizomycotina</taxon>
        <taxon>Sordariomycetes</taxon>
        <taxon>Hypocreomycetidae</taxon>
        <taxon>Hypocreales</taxon>
        <taxon>Cordycipitaceae</taxon>
        <taxon>Niveomyces</taxon>
    </lineage>
</organism>
<dbReference type="OrthoDB" id="62952at2759"/>
<comment type="caution">
    <text evidence="2">The sequence shown here is derived from an EMBL/GenBank/DDBJ whole genome shotgun (WGS) entry which is preliminary data.</text>
</comment>
<dbReference type="InterPro" id="IPR056632">
    <property type="entry name" value="DUF7730"/>
</dbReference>
<accession>A0A162KC50</accession>
<evidence type="ECO:0000313" key="2">
    <source>
        <dbReference type="EMBL" id="OAA65908.1"/>
    </source>
</evidence>
<dbReference type="Pfam" id="PF24864">
    <property type="entry name" value="DUF7730"/>
    <property type="match status" value="1"/>
</dbReference>
<dbReference type="EMBL" id="AZHD01000003">
    <property type="protein sequence ID" value="OAA65908.1"/>
    <property type="molecule type" value="Genomic_DNA"/>
</dbReference>
<reference evidence="2 3" key="1">
    <citation type="journal article" date="2016" name="Genome Biol. Evol.">
        <title>Divergent and convergent evolution of fungal pathogenicity.</title>
        <authorList>
            <person name="Shang Y."/>
            <person name="Xiao G."/>
            <person name="Zheng P."/>
            <person name="Cen K."/>
            <person name="Zhan S."/>
            <person name="Wang C."/>
        </authorList>
    </citation>
    <scope>NUCLEOTIDE SEQUENCE [LARGE SCALE GENOMIC DNA]</scope>
    <source>
        <strain evidence="2 3">RCEF 264</strain>
    </source>
</reference>
<keyword evidence="3" id="KW-1185">Reference proteome</keyword>